<proteinExistence type="inferred from homology"/>
<name>A0A090IXJ0_9BACI</name>
<dbReference type="GeneID" id="92962411"/>
<evidence type="ECO:0000256" key="3">
    <source>
        <dbReference type="RuleBase" id="RU003707"/>
    </source>
</evidence>
<evidence type="ECO:0000313" key="5">
    <source>
        <dbReference type="Proteomes" id="UP000040576"/>
    </source>
</evidence>
<dbReference type="InterPro" id="IPR018376">
    <property type="entry name" value="Enoyl-CoA_hyd/isom_CS"/>
</dbReference>
<accession>A0A090IXJ0</accession>
<gene>
    <name evidence="4" type="ORF">BT1A1_3023</name>
</gene>
<comment type="similarity">
    <text evidence="1 3">Belongs to the enoyl-CoA hydratase/isomerase family.</text>
</comment>
<dbReference type="Gene3D" id="3.90.226.10">
    <property type="entry name" value="2-enoyl-CoA Hydratase, Chain A, domain 1"/>
    <property type="match status" value="1"/>
</dbReference>
<sequence>MTNIVNVKKENQIAYITMNRPDKLNALSRDLVSGVIEALKDAEADKTIKAVILSGAGKSFCSGGDIGSFKEAKTAADMLTYMKGATLLQQTIKELDKYVISAVHGYAAGAGFSLALASDFIVADKKAAFAISFKNIGLIPDLGLVKALAENVPHSLVKEWISSGAVISAEELHTRGLVNRLAEGELLKEATEFAKFIIDGPPLANKFVKYLVNNATELTNKTNDAQEMIMQTLLFHTVDHLEGVQAFFEKRAPKFEGK</sequence>
<dbReference type="CDD" id="cd06558">
    <property type="entry name" value="crotonase-like"/>
    <property type="match status" value="1"/>
</dbReference>
<dbReference type="InterPro" id="IPR029045">
    <property type="entry name" value="ClpP/crotonase-like_dom_sf"/>
</dbReference>
<keyword evidence="5" id="KW-1185">Reference proteome</keyword>
<dbReference type="Gene3D" id="1.10.12.10">
    <property type="entry name" value="Lyase 2-enoyl-coa Hydratase, Chain A, domain 2"/>
    <property type="match status" value="1"/>
</dbReference>
<dbReference type="PANTHER" id="PTHR11941">
    <property type="entry name" value="ENOYL-COA HYDRATASE-RELATED"/>
    <property type="match status" value="1"/>
</dbReference>
<dbReference type="AlphaFoldDB" id="A0A090IXJ0"/>
<evidence type="ECO:0000313" key="4">
    <source>
        <dbReference type="EMBL" id="CEE02811.1"/>
    </source>
</evidence>
<dbReference type="RefSeq" id="WP_034772674.1">
    <property type="nucleotide sequence ID" value="NZ_CCRF01000087.1"/>
</dbReference>
<dbReference type="GO" id="GO:0006635">
    <property type="term" value="P:fatty acid beta-oxidation"/>
    <property type="evidence" value="ECO:0007669"/>
    <property type="project" value="TreeGrafter"/>
</dbReference>
<dbReference type="InterPro" id="IPR014748">
    <property type="entry name" value="Enoyl-CoA_hydra_C"/>
</dbReference>
<dbReference type="EMBL" id="CCRF01000087">
    <property type="protein sequence ID" value="CEE02811.1"/>
    <property type="molecule type" value="Genomic_DNA"/>
</dbReference>
<dbReference type="InterPro" id="IPR001753">
    <property type="entry name" value="Enoyl-CoA_hydra/iso"/>
</dbReference>
<protein>
    <submittedName>
        <fullName evidence="4">Enoyl-CoA hydratase</fullName>
        <ecNumber evidence="4">4.2.1.17</ecNumber>
    </submittedName>
</protein>
<evidence type="ECO:0000256" key="2">
    <source>
        <dbReference type="ARBA" id="ARBA00023239"/>
    </source>
</evidence>
<organism evidence="4 5">
    <name type="scientific">Caldibacillus thermoamylovorans</name>
    <dbReference type="NCBI Taxonomy" id="35841"/>
    <lineage>
        <taxon>Bacteria</taxon>
        <taxon>Bacillati</taxon>
        <taxon>Bacillota</taxon>
        <taxon>Bacilli</taxon>
        <taxon>Bacillales</taxon>
        <taxon>Bacillaceae</taxon>
        <taxon>Caldibacillus</taxon>
    </lineage>
</organism>
<dbReference type="SUPFAM" id="SSF52096">
    <property type="entry name" value="ClpP/crotonase"/>
    <property type="match status" value="1"/>
</dbReference>
<evidence type="ECO:0000256" key="1">
    <source>
        <dbReference type="ARBA" id="ARBA00005254"/>
    </source>
</evidence>
<reference evidence="4 5" key="1">
    <citation type="submission" date="2014-07" db="EMBL/GenBank/DDBJ databases">
        <authorList>
            <person name="Wibberg Daniel"/>
        </authorList>
    </citation>
    <scope>NUCLEOTIDE SEQUENCE [LARGE SCALE GENOMIC DNA]</scope>
</reference>
<dbReference type="Pfam" id="PF00378">
    <property type="entry name" value="ECH_1"/>
    <property type="match status" value="1"/>
</dbReference>
<dbReference type="GO" id="GO:0004300">
    <property type="term" value="F:enoyl-CoA hydratase activity"/>
    <property type="evidence" value="ECO:0007669"/>
    <property type="project" value="UniProtKB-EC"/>
</dbReference>
<dbReference type="PROSITE" id="PS00166">
    <property type="entry name" value="ENOYL_COA_HYDRATASE"/>
    <property type="match status" value="1"/>
</dbReference>
<keyword evidence="2 4" id="KW-0456">Lyase</keyword>
<dbReference type="Proteomes" id="UP000040576">
    <property type="component" value="Unassembled WGS sequence"/>
</dbReference>
<dbReference type="EC" id="4.2.1.17" evidence="4"/>
<dbReference type="PANTHER" id="PTHR11941:SF133">
    <property type="entry name" value="1,2-EPOXYPHENYLACETYL-COA ISOMERASE"/>
    <property type="match status" value="1"/>
</dbReference>